<feature type="region of interest" description="Disordered" evidence="1">
    <location>
        <begin position="75"/>
        <end position="106"/>
    </location>
</feature>
<comment type="caution">
    <text evidence="2">The sequence shown here is derived from an EMBL/GenBank/DDBJ whole genome shotgun (WGS) entry which is preliminary data.</text>
</comment>
<dbReference type="Proteomes" id="UP000287651">
    <property type="component" value="Unassembled WGS sequence"/>
</dbReference>
<feature type="compositionally biased region" description="Basic residues" evidence="1">
    <location>
        <begin position="84"/>
        <end position="96"/>
    </location>
</feature>
<feature type="compositionally biased region" description="Low complexity" evidence="1">
    <location>
        <begin position="21"/>
        <end position="32"/>
    </location>
</feature>
<accession>A0A426X2S9</accession>
<name>A0A426X2S9_ENSVE</name>
<feature type="region of interest" description="Disordered" evidence="1">
    <location>
        <begin position="1"/>
        <end position="51"/>
    </location>
</feature>
<protein>
    <submittedName>
        <fullName evidence="2">Uncharacterized protein</fullName>
    </submittedName>
</protein>
<evidence type="ECO:0000313" key="2">
    <source>
        <dbReference type="EMBL" id="RRT33795.1"/>
    </source>
</evidence>
<dbReference type="EMBL" id="AMZH03028250">
    <property type="protein sequence ID" value="RRT33795.1"/>
    <property type="molecule type" value="Genomic_DNA"/>
</dbReference>
<dbReference type="AlphaFoldDB" id="A0A426X2S9"/>
<proteinExistence type="predicted"/>
<sequence>MALLRAHRARPQTYSSNAVRPSLLPLSHNPNPSCFPTTGRSTGRRRHLSPPPIRLLRLPTCRFQAVFLCRDPQRTRLRNSGTSGRRRPLRLRHSGRRPPSAPGSQRIVHQAVAIVIHVGYHPLALLGAHGLPGPREEALHRRLRGI</sequence>
<gene>
    <name evidence="2" type="ORF">B296_00055895</name>
</gene>
<feature type="compositionally biased region" description="Basic residues" evidence="1">
    <location>
        <begin position="1"/>
        <end position="10"/>
    </location>
</feature>
<organism evidence="2 3">
    <name type="scientific">Ensete ventricosum</name>
    <name type="common">Abyssinian banana</name>
    <name type="synonym">Musa ensete</name>
    <dbReference type="NCBI Taxonomy" id="4639"/>
    <lineage>
        <taxon>Eukaryota</taxon>
        <taxon>Viridiplantae</taxon>
        <taxon>Streptophyta</taxon>
        <taxon>Embryophyta</taxon>
        <taxon>Tracheophyta</taxon>
        <taxon>Spermatophyta</taxon>
        <taxon>Magnoliopsida</taxon>
        <taxon>Liliopsida</taxon>
        <taxon>Zingiberales</taxon>
        <taxon>Musaceae</taxon>
        <taxon>Ensete</taxon>
    </lineage>
</organism>
<evidence type="ECO:0000256" key="1">
    <source>
        <dbReference type="SAM" id="MobiDB-lite"/>
    </source>
</evidence>
<evidence type="ECO:0000313" key="3">
    <source>
        <dbReference type="Proteomes" id="UP000287651"/>
    </source>
</evidence>
<reference evidence="2 3" key="1">
    <citation type="journal article" date="2014" name="Agronomy (Basel)">
        <title>A Draft Genome Sequence for Ensete ventricosum, the Drought-Tolerant Tree Against Hunger.</title>
        <authorList>
            <person name="Harrison J."/>
            <person name="Moore K.A."/>
            <person name="Paszkiewicz K."/>
            <person name="Jones T."/>
            <person name="Grant M."/>
            <person name="Ambacheew D."/>
            <person name="Muzemil S."/>
            <person name="Studholme D.J."/>
        </authorList>
    </citation>
    <scope>NUCLEOTIDE SEQUENCE [LARGE SCALE GENOMIC DNA]</scope>
</reference>